<evidence type="ECO:0000256" key="2">
    <source>
        <dbReference type="ARBA" id="ARBA00023172"/>
    </source>
</evidence>
<proteinExistence type="predicted"/>
<feature type="domain" description="Tyr recombinase" evidence="4">
    <location>
        <begin position="47"/>
        <end position="210"/>
    </location>
</feature>
<feature type="domain" description="Core-binding (CB)" evidence="5">
    <location>
        <begin position="1"/>
        <end position="26"/>
    </location>
</feature>
<evidence type="ECO:0000259" key="5">
    <source>
        <dbReference type="PROSITE" id="PS51900"/>
    </source>
</evidence>
<evidence type="ECO:0000256" key="3">
    <source>
        <dbReference type="PROSITE-ProRule" id="PRU01248"/>
    </source>
</evidence>
<dbReference type="InterPro" id="IPR013762">
    <property type="entry name" value="Integrase-like_cat_sf"/>
</dbReference>
<evidence type="ECO:0000256" key="1">
    <source>
        <dbReference type="ARBA" id="ARBA00023125"/>
    </source>
</evidence>
<keyword evidence="7" id="KW-1185">Reference proteome</keyword>
<dbReference type="PROSITE" id="PS51898">
    <property type="entry name" value="TYR_RECOMBINASE"/>
    <property type="match status" value="1"/>
</dbReference>
<dbReference type="GO" id="GO:0006310">
    <property type="term" value="P:DNA recombination"/>
    <property type="evidence" value="ECO:0007669"/>
    <property type="project" value="UniProtKB-KW"/>
</dbReference>
<dbReference type="InterPro" id="IPR044068">
    <property type="entry name" value="CB"/>
</dbReference>
<dbReference type="Gene3D" id="1.10.443.10">
    <property type="entry name" value="Intergrase catalytic core"/>
    <property type="match status" value="1"/>
</dbReference>
<sequence>MADAELAPETRRARRSTLRAFYSWAELVGHVAASPAKLLPEVSTPTPLPRPIPDEDLADALDRADDRRRLILRLAAEVGLRRAEIAACHTRDLRERAGRVALLVHGKGARERIVPVPEHLGRYLLTLPDGYLFPSDHPDGHLSPRYVGKLAAEVLPPSHTLHTLRHRFATNIYRASRDLYAVQRLLGHGSPTVTQRYVGLDVDELWSVVDAVADTPLPPPARVRVSASVA</sequence>
<dbReference type="EMBL" id="CP023563">
    <property type="protein sequence ID" value="ATG53281.1"/>
    <property type="molecule type" value="Genomic_DNA"/>
</dbReference>
<dbReference type="AlphaFoldDB" id="A0A291GSN4"/>
<dbReference type="InterPro" id="IPR002104">
    <property type="entry name" value="Integrase_catalytic"/>
</dbReference>
<accession>A0A291GSN4</accession>
<evidence type="ECO:0000259" key="4">
    <source>
        <dbReference type="PROSITE" id="PS51898"/>
    </source>
</evidence>
<dbReference type="PANTHER" id="PTHR30349">
    <property type="entry name" value="PHAGE INTEGRASE-RELATED"/>
    <property type="match status" value="1"/>
</dbReference>
<name>A0A291GSN4_9MICO</name>
<protein>
    <submittedName>
        <fullName evidence="6">Integrase</fullName>
    </submittedName>
</protein>
<dbReference type="InterPro" id="IPR050090">
    <property type="entry name" value="Tyrosine_recombinase_XerCD"/>
</dbReference>
<dbReference type="PANTHER" id="PTHR30349:SF64">
    <property type="entry name" value="PROPHAGE INTEGRASE INTD-RELATED"/>
    <property type="match status" value="1"/>
</dbReference>
<dbReference type="GO" id="GO:0015074">
    <property type="term" value="P:DNA integration"/>
    <property type="evidence" value="ECO:0007669"/>
    <property type="project" value="InterPro"/>
</dbReference>
<evidence type="ECO:0000313" key="7">
    <source>
        <dbReference type="Proteomes" id="UP000218165"/>
    </source>
</evidence>
<dbReference type="KEGG" id="brz:CFK38_14725"/>
<dbReference type="Pfam" id="PF00589">
    <property type="entry name" value="Phage_integrase"/>
    <property type="match status" value="1"/>
</dbReference>
<gene>
    <name evidence="6" type="ORF">CFK38_14725</name>
</gene>
<dbReference type="SUPFAM" id="SSF56349">
    <property type="entry name" value="DNA breaking-rejoining enzymes"/>
    <property type="match status" value="1"/>
</dbReference>
<reference evidence="7" key="1">
    <citation type="submission" date="2017-09" db="EMBL/GenBank/DDBJ databases">
        <title>Brachybacterium sp. VM2412.</title>
        <authorList>
            <person name="Tak E.J."/>
            <person name="Bae J.-W."/>
        </authorList>
    </citation>
    <scope>NUCLEOTIDE SEQUENCE [LARGE SCALE GENOMIC DNA]</scope>
    <source>
        <strain evidence="7">VM2412</strain>
    </source>
</reference>
<dbReference type="InterPro" id="IPR011010">
    <property type="entry name" value="DNA_brk_join_enz"/>
</dbReference>
<dbReference type="CDD" id="cd00397">
    <property type="entry name" value="DNA_BRE_C"/>
    <property type="match status" value="1"/>
</dbReference>
<evidence type="ECO:0000313" key="6">
    <source>
        <dbReference type="EMBL" id="ATG53281.1"/>
    </source>
</evidence>
<keyword evidence="1 3" id="KW-0238">DNA-binding</keyword>
<dbReference type="PROSITE" id="PS51900">
    <property type="entry name" value="CB"/>
    <property type="match status" value="1"/>
</dbReference>
<dbReference type="Proteomes" id="UP000218165">
    <property type="component" value="Chromosome"/>
</dbReference>
<dbReference type="GO" id="GO:0003677">
    <property type="term" value="F:DNA binding"/>
    <property type="evidence" value="ECO:0007669"/>
    <property type="project" value="UniProtKB-UniRule"/>
</dbReference>
<keyword evidence="2" id="KW-0233">DNA recombination</keyword>
<organism evidence="6 7">
    <name type="scientific">Brachybacterium vulturis</name>
    <dbReference type="NCBI Taxonomy" id="2017484"/>
    <lineage>
        <taxon>Bacteria</taxon>
        <taxon>Bacillati</taxon>
        <taxon>Actinomycetota</taxon>
        <taxon>Actinomycetes</taxon>
        <taxon>Micrococcales</taxon>
        <taxon>Dermabacteraceae</taxon>
        <taxon>Brachybacterium</taxon>
    </lineage>
</organism>